<sequence length="436" mass="49401">MEKDQKFPTVLLFPWLAQGHVTPYLVLAKKLAQRNFHIYFLSTPIILESIEKTLAKQPSSNLCIQLVEFHLPSSPKLPPHYHTTNGLPPHLNFTLIQTFQMASSKFSTIVDTLNPNFIIYDSFQPWVATIASSRNIPAIHLYTSGIATFSKFYHILQENIREINCDINEIAAQDLDEIDRQKVLGGIALKAFEQSNDIVLVNSCKEIEGKFIDHLSQLSKKEIIPIGPLIRDAIDEEEDLEIIQWLDKKDESSCVFVSFGSEYFLSKKDIEEIAKGLELTLVNYIWTITFPAGVTTTIEEVLPQGFHEKSEKGMVVKGWVPQARILGHFSIGGFVTHCGWNSLLESICFGVPIIALPKHLDQPTNARLMEELGLGFEILKDENGEIKREEVARGIRKVMENIGEVKNNVREMKEKIRMKGEKAIDHLAKKIKAILK</sequence>
<dbReference type="GO" id="GO:0008194">
    <property type="term" value="F:UDP-glycosyltransferase activity"/>
    <property type="evidence" value="ECO:0007669"/>
    <property type="project" value="InterPro"/>
</dbReference>
<evidence type="ECO:0000256" key="1">
    <source>
        <dbReference type="ARBA" id="ARBA00009995"/>
    </source>
</evidence>
<organism evidence="6 7">
    <name type="scientific">Nicotiana attenuata</name>
    <name type="common">Coyote tobacco</name>
    <dbReference type="NCBI Taxonomy" id="49451"/>
    <lineage>
        <taxon>Eukaryota</taxon>
        <taxon>Viridiplantae</taxon>
        <taxon>Streptophyta</taxon>
        <taxon>Embryophyta</taxon>
        <taxon>Tracheophyta</taxon>
        <taxon>Spermatophyta</taxon>
        <taxon>Magnoliopsida</taxon>
        <taxon>eudicotyledons</taxon>
        <taxon>Gunneridae</taxon>
        <taxon>Pentapetalae</taxon>
        <taxon>asterids</taxon>
        <taxon>lamiids</taxon>
        <taxon>Solanales</taxon>
        <taxon>Solanaceae</taxon>
        <taxon>Nicotianoideae</taxon>
        <taxon>Nicotianeae</taxon>
        <taxon>Nicotiana</taxon>
    </lineage>
</organism>
<evidence type="ECO:0000313" key="6">
    <source>
        <dbReference type="EMBL" id="OIT26267.1"/>
    </source>
</evidence>
<comment type="similarity">
    <text evidence="1 3">Belongs to the UDP-glycosyltransferase family.</text>
</comment>
<keyword evidence="3" id="KW-0328">Glycosyltransferase</keyword>
<dbReference type="InterPro" id="IPR035595">
    <property type="entry name" value="UDP_glycos_trans_CS"/>
</dbReference>
<gene>
    <name evidence="6" type="primary">C12RT1_7</name>
    <name evidence="6" type="ORF">A4A49_26390</name>
</gene>
<proteinExistence type="inferred from homology"/>
<dbReference type="Pfam" id="PF26168">
    <property type="entry name" value="Glyco_transf_N"/>
    <property type="match status" value="1"/>
</dbReference>
<dbReference type="InterPro" id="IPR058980">
    <property type="entry name" value="Glyco_transf_N"/>
</dbReference>
<dbReference type="SMR" id="A0A1J6KU17"/>
<reference evidence="6" key="1">
    <citation type="submission" date="2016-11" db="EMBL/GenBank/DDBJ databases">
        <title>The genome of Nicotiana attenuata.</title>
        <authorList>
            <person name="Xu S."/>
            <person name="Brockmoeller T."/>
            <person name="Gaquerel E."/>
            <person name="Navarro A."/>
            <person name="Kuhl H."/>
            <person name="Gase K."/>
            <person name="Ling Z."/>
            <person name="Zhou W."/>
            <person name="Kreitzer C."/>
            <person name="Stanke M."/>
            <person name="Tang H."/>
            <person name="Lyons E."/>
            <person name="Pandey P."/>
            <person name="Pandey S.P."/>
            <person name="Timmermann B."/>
            <person name="Baldwin I.T."/>
        </authorList>
    </citation>
    <scope>NUCLEOTIDE SEQUENCE [LARGE SCALE GENOMIC DNA]</scope>
    <source>
        <strain evidence="6">UT</strain>
    </source>
</reference>
<feature type="domain" description="Glycosyltransferase N-terminal" evidence="5">
    <location>
        <begin position="10"/>
        <end position="230"/>
    </location>
</feature>
<dbReference type="EMBL" id="MJEQ01002897">
    <property type="protein sequence ID" value="OIT26267.1"/>
    <property type="molecule type" value="Genomic_DNA"/>
</dbReference>
<dbReference type="PANTHER" id="PTHR48044">
    <property type="entry name" value="GLYCOSYLTRANSFERASE"/>
    <property type="match status" value="1"/>
</dbReference>
<dbReference type="KEGG" id="nau:109215523"/>
<evidence type="ECO:0000256" key="2">
    <source>
        <dbReference type="ARBA" id="ARBA00022679"/>
    </source>
</evidence>
<dbReference type="AlphaFoldDB" id="A0A1J6KU17"/>
<dbReference type="PROSITE" id="PS00375">
    <property type="entry name" value="UDPGT"/>
    <property type="match status" value="1"/>
</dbReference>
<dbReference type="EC" id="2.4.1.-" evidence="4"/>
<keyword evidence="2 3" id="KW-0808">Transferase</keyword>
<dbReference type="Gene3D" id="3.40.50.2000">
    <property type="entry name" value="Glycogen Phosphorylase B"/>
    <property type="match status" value="2"/>
</dbReference>
<dbReference type="InterPro" id="IPR002213">
    <property type="entry name" value="UDP_glucos_trans"/>
</dbReference>
<comment type="caution">
    <text evidence="6">The sequence shown here is derived from an EMBL/GenBank/DDBJ whole genome shotgun (WGS) entry which is preliminary data.</text>
</comment>
<dbReference type="OrthoDB" id="5835829at2759"/>
<evidence type="ECO:0000256" key="3">
    <source>
        <dbReference type="RuleBase" id="RU003718"/>
    </source>
</evidence>
<keyword evidence="7" id="KW-1185">Reference proteome</keyword>
<dbReference type="Pfam" id="PF00201">
    <property type="entry name" value="UDPGT"/>
    <property type="match status" value="1"/>
</dbReference>
<accession>A0A1J6KU17</accession>
<dbReference type="OMA" id="QGHVTPY"/>
<dbReference type="GeneID" id="109215523"/>
<dbReference type="Proteomes" id="UP000187609">
    <property type="component" value="Unassembled WGS sequence"/>
</dbReference>
<name>A0A1J6KU17_NICAT</name>
<evidence type="ECO:0000259" key="5">
    <source>
        <dbReference type="Pfam" id="PF26168"/>
    </source>
</evidence>
<protein>
    <recommendedName>
        <fullName evidence="4">Glycosyltransferase</fullName>
        <ecNumber evidence="4">2.4.1.-</ecNumber>
    </recommendedName>
</protein>
<dbReference type="Gramene" id="OIT26267">
    <property type="protein sequence ID" value="OIT26267"/>
    <property type="gene ID" value="A4A49_26390"/>
</dbReference>
<dbReference type="PANTHER" id="PTHR48044:SF18">
    <property type="entry name" value="BETA-D-GLUCOSYL CROCETIN BETA-1,6-GLUCOSYLTRANSFERASE-LIKE"/>
    <property type="match status" value="1"/>
</dbReference>
<dbReference type="GO" id="GO:1901137">
    <property type="term" value="P:carbohydrate derivative biosynthetic process"/>
    <property type="evidence" value="ECO:0007669"/>
    <property type="project" value="UniProtKB-ARBA"/>
</dbReference>
<dbReference type="FunFam" id="3.40.50.2000:FF:000037">
    <property type="entry name" value="Glycosyltransferase"/>
    <property type="match status" value="1"/>
</dbReference>
<dbReference type="CDD" id="cd03784">
    <property type="entry name" value="GT1_Gtf-like"/>
    <property type="match status" value="1"/>
</dbReference>
<evidence type="ECO:0000313" key="7">
    <source>
        <dbReference type="Proteomes" id="UP000187609"/>
    </source>
</evidence>
<dbReference type="SUPFAM" id="SSF53756">
    <property type="entry name" value="UDP-Glycosyltransferase/glycogen phosphorylase"/>
    <property type="match status" value="1"/>
</dbReference>
<evidence type="ECO:0000256" key="4">
    <source>
        <dbReference type="RuleBase" id="RU362057"/>
    </source>
</evidence>